<dbReference type="Pfam" id="PF11104">
    <property type="entry name" value="PilM_2"/>
    <property type="match status" value="2"/>
</dbReference>
<dbReference type="PIRSF" id="PIRSF019169">
    <property type="entry name" value="PilM"/>
    <property type="match status" value="1"/>
</dbReference>
<keyword evidence="4" id="KW-1185">Reference proteome</keyword>
<dbReference type="EMBL" id="FMVN01000001">
    <property type="protein sequence ID" value="SCX79905.1"/>
    <property type="molecule type" value="Genomic_DNA"/>
</dbReference>
<dbReference type="NCBIfam" id="TIGR01175">
    <property type="entry name" value="pilM"/>
    <property type="match status" value="1"/>
</dbReference>
<dbReference type="PANTHER" id="PTHR32432:SF3">
    <property type="entry name" value="ETHANOLAMINE UTILIZATION PROTEIN EUTJ"/>
    <property type="match status" value="1"/>
</dbReference>
<evidence type="ECO:0000313" key="1">
    <source>
        <dbReference type="EMBL" id="CEG60491.1"/>
    </source>
</evidence>
<protein>
    <submittedName>
        <fullName evidence="1">Putative Type IV pilus biogenesis protein PilM</fullName>
    </submittedName>
    <submittedName>
        <fullName evidence="2">Type IV pilus assembly protein PilM</fullName>
    </submittedName>
</protein>
<dbReference type="Proteomes" id="UP000182998">
    <property type="component" value="Unassembled WGS sequence"/>
</dbReference>
<sequence>MHSAKYELIRTEPSPTRQKNGVIVFKRFKSKTRSMLGIDISSTSVRILEISTQNEKPCIEAFGCKPLIPSTVEAEGIIHTDVLTSTIKTLLSEIKPASRQVAIAVPDSMVISKIIQLVNNLNDLELEELAIHEAKKLLTFSSEELSVDFVVLGASEVFGMLDVLLVVSKSENIDKRVKALKSSGLEVIIVDIESHAIARAVNHINESNSEAVIAVIDIRPWSMRLCIITGGKVVYARDEIFDADQLLIPVLKPICDLALMHLKRNFQFFFANCHYREIDLIYVAGEGVNLNELAQFIGEGFGASTVVANPINCIEIVSHQQRERFSQLAPSFLVAFGLALRGYHAN</sequence>
<dbReference type="CDD" id="cd24049">
    <property type="entry name" value="ASKHA_NBD_PilM"/>
    <property type="match status" value="1"/>
</dbReference>
<evidence type="ECO:0000313" key="3">
    <source>
        <dbReference type="Proteomes" id="UP000032414"/>
    </source>
</evidence>
<dbReference type="SUPFAM" id="SSF53067">
    <property type="entry name" value="Actin-like ATPase domain"/>
    <property type="match status" value="1"/>
</dbReference>
<name>A0A098GG80_LEGMI</name>
<dbReference type="HOGENOM" id="CLU_076301_0_0_6"/>
<reference evidence="2 4" key="3">
    <citation type="submission" date="2016-10" db="EMBL/GenBank/DDBJ databases">
        <authorList>
            <person name="Varghese N."/>
            <person name="Submissions S."/>
        </authorList>
    </citation>
    <scope>NUCLEOTIDE SEQUENCE [LARGE SCALE GENOMIC DNA]</scope>
    <source>
        <strain evidence="2 4">ATCC 33218</strain>
    </source>
</reference>
<reference evidence="1" key="2">
    <citation type="submission" date="2014-09" db="EMBL/GenBank/DDBJ databases">
        <authorList>
            <person name="GOMEZ-VALERO Laura"/>
        </authorList>
    </citation>
    <scope>NUCLEOTIDE SEQUENCE</scope>
    <source>
        <strain evidence="1">ATCC33218</strain>
    </source>
</reference>
<organism evidence="1 3">
    <name type="scientific">Legionella micdadei</name>
    <name type="common">Tatlockia micdadei</name>
    <dbReference type="NCBI Taxonomy" id="451"/>
    <lineage>
        <taxon>Bacteria</taxon>
        <taxon>Pseudomonadati</taxon>
        <taxon>Pseudomonadota</taxon>
        <taxon>Gammaproteobacteria</taxon>
        <taxon>Legionellales</taxon>
        <taxon>Legionellaceae</taxon>
        <taxon>Legionella</taxon>
    </lineage>
</organism>
<evidence type="ECO:0000313" key="4">
    <source>
        <dbReference type="Proteomes" id="UP000182998"/>
    </source>
</evidence>
<dbReference type="PANTHER" id="PTHR32432">
    <property type="entry name" value="CELL DIVISION PROTEIN FTSA-RELATED"/>
    <property type="match status" value="1"/>
</dbReference>
<gene>
    <name evidence="1" type="ORF">LMI_1178</name>
    <name evidence="2" type="ORF">SAMN02982997_00070</name>
</gene>
<reference evidence="3" key="1">
    <citation type="submission" date="2014-09" db="EMBL/GenBank/DDBJ databases">
        <authorList>
            <person name="Gomez-Valero L."/>
        </authorList>
    </citation>
    <scope>NUCLEOTIDE SEQUENCE [LARGE SCALE GENOMIC DNA]</scope>
    <source>
        <strain evidence="3">ATCC33218</strain>
    </source>
</reference>
<dbReference type="InterPro" id="IPR005883">
    <property type="entry name" value="PilM"/>
</dbReference>
<dbReference type="InterPro" id="IPR043129">
    <property type="entry name" value="ATPase_NBD"/>
</dbReference>
<evidence type="ECO:0000313" key="2">
    <source>
        <dbReference type="EMBL" id="SCX79905.1"/>
    </source>
</evidence>
<dbReference type="KEGG" id="tmc:LMI_1178"/>
<dbReference type="AlphaFoldDB" id="A0A098GG80"/>
<proteinExistence type="predicted"/>
<dbReference type="STRING" id="451.B6N58_09615"/>
<dbReference type="InterPro" id="IPR050696">
    <property type="entry name" value="FtsA/MreB"/>
</dbReference>
<accession>A0A098GG80</accession>
<dbReference type="Gene3D" id="3.30.420.40">
    <property type="match status" value="1"/>
</dbReference>
<dbReference type="Proteomes" id="UP000032414">
    <property type="component" value="Chromosome I"/>
</dbReference>
<dbReference type="PATRIC" id="fig|451.8.peg.1815"/>
<dbReference type="EMBL" id="LN614830">
    <property type="protein sequence ID" value="CEG60491.1"/>
    <property type="molecule type" value="Genomic_DNA"/>
</dbReference>